<feature type="domain" description="CzcB-like barrel-sandwich hybrid" evidence="5">
    <location>
        <begin position="73"/>
        <end position="213"/>
    </location>
</feature>
<feature type="signal peptide" evidence="3">
    <location>
        <begin position="1"/>
        <end position="36"/>
    </location>
</feature>
<organism evidence="7 8">
    <name type="scientific">Desulfovibrio psychrotolerans</name>
    <dbReference type="NCBI Taxonomy" id="415242"/>
    <lineage>
        <taxon>Bacteria</taxon>
        <taxon>Pseudomonadati</taxon>
        <taxon>Thermodesulfobacteriota</taxon>
        <taxon>Desulfovibrionia</taxon>
        <taxon>Desulfovibrionales</taxon>
        <taxon>Desulfovibrionaceae</taxon>
        <taxon>Desulfovibrio</taxon>
    </lineage>
</organism>
<feature type="chain" id="PRO_5029648071" evidence="3">
    <location>
        <begin position="37"/>
        <end position="366"/>
    </location>
</feature>
<sequence>MPGDLCTRFTRCAGLCAFAVAVWWGAAVTMAGTAKASDAPQGPPPSPVVTAQARLGKAALQNVFIGTIRFPEVSEVAASVAGRVERIAFEEGDSLSAGHVMVVLDTDLLTKALESASAQHAQTLTDLESARLEFARMDTLYRSKSVSEKEFDEARLRMQGLQQKAHASKAEAERLRLEIAKSTVRAPFEGVVLQRSASRGEWVAPGTVVATVAHNAYVEAMVEVPQSVMGFVRPGQDVVAAVGGTDYPATVTAVIPQGDVSTRTFPVRVRLKNGKHLAQGMEARVRLPAGAEADAVLVPRDAVTVSQGQTVVWIVQQGEAHAVHVTVDAWLGSEVAVSGTGLSEGAAVVVKGNERLRPGQRVTEGR</sequence>
<gene>
    <name evidence="7" type="ORF">DSM19430T_11300</name>
</gene>
<dbReference type="InterPro" id="IPR058647">
    <property type="entry name" value="BSH_CzcB-like"/>
</dbReference>
<dbReference type="NCBIfam" id="TIGR01730">
    <property type="entry name" value="RND_mfp"/>
    <property type="match status" value="1"/>
</dbReference>
<dbReference type="RefSeq" id="WP_174409123.1">
    <property type="nucleotide sequence ID" value="NZ_BLVP01000006.1"/>
</dbReference>
<comment type="similarity">
    <text evidence="1">Belongs to the membrane fusion protein (MFP) (TC 8.A.1) family.</text>
</comment>
<accession>A0A7J0BRV8</accession>
<protein>
    <submittedName>
        <fullName evidence="7">Hemolysin D</fullName>
    </submittedName>
</protein>
<keyword evidence="8" id="KW-1185">Reference proteome</keyword>
<dbReference type="SUPFAM" id="SSF111369">
    <property type="entry name" value="HlyD-like secretion proteins"/>
    <property type="match status" value="1"/>
</dbReference>
<evidence type="ECO:0000313" key="8">
    <source>
        <dbReference type="Proteomes" id="UP000503820"/>
    </source>
</evidence>
<dbReference type="Gene3D" id="1.10.287.470">
    <property type="entry name" value="Helix hairpin bin"/>
    <property type="match status" value="1"/>
</dbReference>
<dbReference type="Gene3D" id="2.40.50.100">
    <property type="match status" value="1"/>
</dbReference>
<feature type="domain" description="CusB-like beta-barrel" evidence="4">
    <location>
        <begin position="222"/>
        <end position="288"/>
    </location>
</feature>
<dbReference type="PANTHER" id="PTHR30469">
    <property type="entry name" value="MULTIDRUG RESISTANCE PROTEIN MDTA"/>
    <property type="match status" value="1"/>
</dbReference>
<dbReference type="GO" id="GO:0015562">
    <property type="term" value="F:efflux transmembrane transporter activity"/>
    <property type="evidence" value="ECO:0007669"/>
    <property type="project" value="TreeGrafter"/>
</dbReference>
<comment type="caution">
    <text evidence="7">The sequence shown here is derived from an EMBL/GenBank/DDBJ whole genome shotgun (WGS) entry which is preliminary data.</text>
</comment>
<dbReference type="Gene3D" id="2.40.30.170">
    <property type="match status" value="1"/>
</dbReference>
<dbReference type="EMBL" id="BLVP01000006">
    <property type="protein sequence ID" value="GFM36446.1"/>
    <property type="molecule type" value="Genomic_DNA"/>
</dbReference>
<evidence type="ECO:0000313" key="7">
    <source>
        <dbReference type="EMBL" id="GFM36446.1"/>
    </source>
</evidence>
<dbReference type="Pfam" id="PF25954">
    <property type="entry name" value="Beta-barrel_RND_2"/>
    <property type="match status" value="1"/>
</dbReference>
<dbReference type="InterPro" id="IPR058792">
    <property type="entry name" value="Beta-barrel_RND_2"/>
</dbReference>
<evidence type="ECO:0000256" key="1">
    <source>
        <dbReference type="ARBA" id="ARBA00009477"/>
    </source>
</evidence>
<evidence type="ECO:0000259" key="4">
    <source>
        <dbReference type="Pfam" id="PF25954"/>
    </source>
</evidence>
<proteinExistence type="inferred from homology"/>
<evidence type="ECO:0000256" key="3">
    <source>
        <dbReference type="SAM" id="SignalP"/>
    </source>
</evidence>
<dbReference type="AlphaFoldDB" id="A0A7J0BRV8"/>
<feature type="domain" description="YknX-like C-terminal permuted SH3-like" evidence="6">
    <location>
        <begin position="297"/>
        <end position="363"/>
    </location>
</feature>
<reference evidence="7 8" key="1">
    <citation type="submission" date="2020-05" db="EMBL/GenBank/DDBJ databases">
        <title>Draft genome sequence of Desulfovibrio psychrotolerans JS1T.</title>
        <authorList>
            <person name="Ueno A."/>
            <person name="Tamazawa S."/>
            <person name="Tamamura S."/>
            <person name="Murakami T."/>
            <person name="Kiyama T."/>
            <person name="Inomata H."/>
            <person name="Amano Y."/>
            <person name="Miyakawa K."/>
            <person name="Tamaki H."/>
            <person name="Naganuma T."/>
            <person name="Kaneko K."/>
        </authorList>
    </citation>
    <scope>NUCLEOTIDE SEQUENCE [LARGE SCALE GENOMIC DNA]</scope>
    <source>
        <strain evidence="7 8">JS1</strain>
    </source>
</reference>
<feature type="coiled-coil region" evidence="2">
    <location>
        <begin position="144"/>
        <end position="178"/>
    </location>
</feature>
<evidence type="ECO:0000259" key="6">
    <source>
        <dbReference type="Pfam" id="PF25989"/>
    </source>
</evidence>
<evidence type="ECO:0000256" key="2">
    <source>
        <dbReference type="SAM" id="Coils"/>
    </source>
</evidence>
<name>A0A7J0BRV8_9BACT</name>
<dbReference type="InterPro" id="IPR058637">
    <property type="entry name" value="YknX-like_C"/>
</dbReference>
<dbReference type="Proteomes" id="UP000503820">
    <property type="component" value="Unassembled WGS sequence"/>
</dbReference>
<dbReference type="Pfam" id="PF25973">
    <property type="entry name" value="BSH_CzcB"/>
    <property type="match status" value="1"/>
</dbReference>
<keyword evidence="3" id="KW-0732">Signal</keyword>
<evidence type="ECO:0000259" key="5">
    <source>
        <dbReference type="Pfam" id="PF25973"/>
    </source>
</evidence>
<dbReference type="Gene3D" id="2.40.420.20">
    <property type="match status" value="1"/>
</dbReference>
<keyword evidence="2" id="KW-0175">Coiled coil</keyword>
<dbReference type="Pfam" id="PF25989">
    <property type="entry name" value="YknX_C"/>
    <property type="match status" value="1"/>
</dbReference>
<dbReference type="InterPro" id="IPR006143">
    <property type="entry name" value="RND_pump_MFP"/>
</dbReference>
<dbReference type="PANTHER" id="PTHR30469:SF15">
    <property type="entry name" value="HLYD FAMILY OF SECRETION PROTEINS"/>
    <property type="match status" value="1"/>
</dbReference>
<dbReference type="GO" id="GO:1990281">
    <property type="term" value="C:efflux pump complex"/>
    <property type="evidence" value="ECO:0007669"/>
    <property type="project" value="TreeGrafter"/>
</dbReference>